<dbReference type="InterPro" id="IPR002305">
    <property type="entry name" value="aa-tRNA-synth_Ic"/>
</dbReference>
<dbReference type="EMBL" id="AP014924">
    <property type="protein sequence ID" value="BAS28326.1"/>
    <property type="molecule type" value="Genomic_DNA"/>
</dbReference>
<evidence type="ECO:0000256" key="10">
    <source>
        <dbReference type="PROSITE-ProRule" id="PRU00182"/>
    </source>
</evidence>
<evidence type="ECO:0000256" key="1">
    <source>
        <dbReference type="ARBA" id="ARBA00022490"/>
    </source>
</evidence>
<feature type="short sequence motif" description="'HIGH' region" evidence="9">
    <location>
        <begin position="50"/>
        <end position="59"/>
    </location>
</feature>
<dbReference type="GO" id="GO:0006437">
    <property type="term" value="P:tyrosyl-tRNA aminoacylation"/>
    <property type="evidence" value="ECO:0007669"/>
    <property type="project" value="UniProtKB-UniRule"/>
</dbReference>
<reference evidence="13" key="1">
    <citation type="submission" date="2015-07" db="EMBL/GenBank/DDBJ databases">
        <title>Complete genome sequence and phylogenetic analysis of Limnochorda pilosa.</title>
        <authorList>
            <person name="Watanabe M."/>
            <person name="Kojima H."/>
            <person name="Fukui M."/>
        </authorList>
    </citation>
    <scope>NUCLEOTIDE SEQUENCE [LARGE SCALE GENOMIC DNA]</scope>
    <source>
        <strain evidence="13">HC45</strain>
    </source>
</reference>
<comment type="catalytic activity">
    <reaction evidence="8 9">
        <text>tRNA(Tyr) + L-tyrosine + ATP = L-tyrosyl-tRNA(Tyr) + AMP + diphosphate + H(+)</text>
        <dbReference type="Rhea" id="RHEA:10220"/>
        <dbReference type="Rhea" id="RHEA-COMP:9706"/>
        <dbReference type="Rhea" id="RHEA-COMP:9707"/>
        <dbReference type="ChEBI" id="CHEBI:15378"/>
        <dbReference type="ChEBI" id="CHEBI:30616"/>
        <dbReference type="ChEBI" id="CHEBI:33019"/>
        <dbReference type="ChEBI" id="CHEBI:58315"/>
        <dbReference type="ChEBI" id="CHEBI:78442"/>
        <dbReference type="ChEBI" id="CHEBI:78536"/>
        <dbReference type="ChEBI" id="CHEBI:456215"/>
        <dbReference type="EC" id="6.1.1.1"/>
    </reaction>
</comment>
<accession>A0A0K2SMI5</accession>
<proteinExistence type="inferred from homology"/>
<keyword evidence="13" id="KW-1185">Reference proteome</keyword>
<dbReference type="AlphaFoldDB" id="A0A0K2SMI5"/>
<evidence type="ECO:0000256" key="9">
    <source>
        <dbReference type="HAMAP-Rule" id="MF_02007"/>
    </source>
</evidence>
<dbReference type="STRING" id="1555112.LIP_2490"/>
<dbReference type="NCBIfam" id="TIGR00234">
    <property type="entry name" value="tyrS"/>
    <property type="match status" value="1"/>
</dbReference>
<comment type="similarity">
    <text evidence="9">Belongs to the class-I aminoacyl-tRNA synthetase family. TyrS type 2 subfamily.</text>
</comment>
<evidence type="ECO:0000256" key="6">
    <source>
        <dbReference type="ARBA" id="ARBA00022917"/>
    </source>
</evidence>
<dbReference type="GO" id="GO:0003723">
    <property type="term" value="F:RNA binding"/>
    <property type="evidence" value="ECO:0007669"/>
    <property type="project" value="UniProtKB-KW"/>
</dbReference>
<keyword evidence="7 9" id="KW-0030">Aminoacyl-tRNA synthetase</keyword>
<keyword evidence="1 9" id="KW-0963">Cytoplasm</keyword>
<dbReference type="SUPFAM" id="SSF52374">
    <property type="entry name" value="Nucleotidylyl transferase"/>
    <property type="match status" value="1"/>
</dbReference>
<feature type="binding site" evidence="9">
    <location>
        <position position="237"/>
    </location>
    <ligand>
        <name>ATP</name>
        <dbReference type="ChEBI" id="CHEBI:30616"/>
    </ligand>
</feature>
<keyword evidence="4 9" id="KW-0067">ATP-binding</keyword>
<evidence type="ECO:0000313" key="12">
    <source>
        <dbReference type="EMBL" id="BAS28326.1"/>
    </source>
</evidence>
<dbReference type="Gene3D" id="1.10.240.10">
    <property type="entry name" value="Tyrosyl-Transfer RNA Synthetase"/>
    <property type="match status" value="1"/>
</dbReference>
<comment type="subcellular location">
    <subcellularLocation>
        <location evidence="9">Cytoplasm</location>
    </subcellularLocation>
</comment>
<dbReference type="InterPro" id="IPR036986">
    <property type="entry name" value="S4_RNA-bd_sf"/>
</dbReference>
<keyword evidence="2 9" id="KW-0436">Ligase</keyword>
<gene>
    <name evidence="9" type="primary">tyrS</name>
    <name evidence="12" type="ORF">LIP_2490</name>
</gene>
<comment type="subunit">
    <text evidence="9">Homodimer.</text>
</comment>
<dbReference type="PANTHER" id="PTHR11766">
    <property type="entry name" value="TYROSYL-TRNA SYNTHETASE"/>
    <property type="match status" value="1"/>
</dbReference>
<evidence type="ECO:0000256" key="5">
    <source>
        <dbReference type="ARBA" id="ARBA00022884"/>
    </source>
</evidence>
<dbReference type="Pfam" id="PF01479">
    <property type="entry name" value="S4"/>
    <property type="match status" value="1"/>
</dbReference>
<evidence type="ECO:0000256" key="7">
    <source>
        <dbReference type="ARBA" id="ARBA00023146"/>
    </source>
</evidence>
<dbReference type="PRINTS" id="PR01040">
    <property type="entry name" value="TRNASYNTHTYR"/>
</dbReference>
<dbReference type="PATRIC" id="fig|1555112.3.peg.2535"/>
<dbReference type="InterPro" id="IPR014729">
    <property type="entry name" value="Rossmann-like_a/b/a_fold"/>
</dbReference>
<name>A0A0K2SMI5_LIMPI</name>
<sequence>MDPTHTGAEQALEAIRRGAEEIFPEGELLEKLRQSQREGRPLRVKLGIDPTASDLHLGHMIPVLKMKVFQDLGHQAVIIIGDYTATVGDPSGRNEARPQLSHEQVLENARDYTRRIFGLLDPERTEITWNGHWFSSMTFSEVMWLLSQMTLARMLEREDFSRRFKGQLPISLHEMVYPLMQGYDSVMVRADVELGGIDQKFNIAVGRDLQRVRGLPPQVGVCNPLLLGTDGHEKMSKSLGNTIPWDAPPEEKFGKLMSIPDELTWPYLELLTLLPLSDLAAWRSAVERGDLHPKEAKKRLAREVVRLLHGAEAATRAEEHFDQVITRREAPADMAEVLVVASEAPEGEMWPVALLVQAGLAASNSEARRLIAQGAVRLDGEPVADTDRNVTVRDGAVLQVGRRRFARLRRQADSGPRPRSIP</sequence>
<reference evidence="13" key="2">
    <citation type="journal article" date="2016" name="Int. J. Syst. Evol. Microbiol.">
        <title>Complete genome sequence and cell structure of Limnochorda pilosa, a Gram-negative spore-former within the phylum Firmicutes.</title>
        <authorList>
            <person name="Watanabe M."/>
            <person name="Kojima H."/>
            <person name="Fukui M."/>
        </authorList>
    </citation>
    <scope>NUCLEOTIDE SEQUENCE [LARGE SCALE GENOMIC DNA]</scope>
    <source>
        <strain evidence="13">HC45</strain>
    </source>
</reference>
<evidence type="ECO:0000259" key="11">
    <source>
        <dbReference type="SMART" id="SM00363"/>
    </source>
</evidence>
<evidence type="ECO:0000256" key="8">
    <source>
        <dbReference type="ARBA" id="ARBA00048248"/>
    </source>
</evidence>
<dbReference type="KEGG" id="lpil:LIP_2490"/>
<dbReference type="RefSeq" id="WP_068138511.1">
    <property type="nucleotide sequence ID" value="NZ_AP014924.1"/>
</dbReference>
<dbReference type="Proteomes" id="UP000065807">
    <property type="component" value="Chromosome"/>
</dbReference>
<dbReference type="CDD" id="cd00805">
    <property type="entry name" value="TyrRS_core"/>
    <property type="match status" value="1"/>
</dbReference>
<dbReference type="Pfam" id="PF00579">
    <property type="entry name" value="tRNA-synt_1b"/>
    <property type="match status" value="1"/>
</dbReference>
<dbReference type="CDD" id="cd00165">
    <property type="entry name" value="S4"/>
    <property type="match status" value="1"/>
</dbReference>
<protein>
    <recommendedName>
        <fullName evidence="9">Tyrosine--tRNA ligase</fullName>
        <ecNumber evidence="9">6.1.1.1</ecNumber>
    </recommendedName>
    <alternativeName>
        <fullName evidence="9">Tyrosyl-tRNA synthetase</fullName>
        <shortName evidence="9">TyrRS</shortName>
    </alternativeName>
</protein>
<dbReference type="InterPro" id="IPR024088">
    <property type="entry name" value="Tyr-tRNA-ligase_bac-type"/>
</dbReference>
<keyword evidence="5 10" id="KW-0694">RNA-binding</keyword>
<dbReference type="GO" id="GO:0005524">
    <property type="term" value="F:ATP binding"/>
    <property type="evidence" value="ECO:0007669"/>
    <property type="project" value="UniProtKB-UniRule"/>
</dbReference>
<dbReference type="InterPro" id="IPR002942">
    <property type="entry name" value="S4_RNA-bd"/>
</dbReference>
<dbReference type="OrthoDB" id="9804243at2"/>
<dbReference type="Gene3D" id="3.10.290.10">
    <property type="entry name" value="RNA-binding S4 domain"/>
    <property type="match status" value="1"/>
</dbReference>
<dbReference type="GO" id="GO:0005829">
    <property type="term" value="C:cytosol"/>
    <property type="evidence" value="ECO:0007669"/>
    <property type="project" value="TreeGrafter"/>
</dbReference>
<keyword evidence="3 9" id="KW-0547">Nucleotide-binding</keyword>
<feature type="domain" description="RNA-binding S4" evidence="11">
    <location>
        <begin position="350"/>
        <end position="411"/>
    </location>
</feature>
<dbReference type="Gene3D" id="3.40.50.620">
    <property type="entry name" value="HUPs"/>
    <property type="match status" value="1"/>
</dbReference>
<dbReference type="HAMAP" id="MF_02007">
    <property type="entry name" value="Tyr_tRNA_synth_type2"/>
    <property type="match status" value="1"/>
</dbReference>
<dbReference type="InterPro" id="IPR024108">
    <property type="entry name" value="Tyr-tRNA-ligase_bac_2"/>
</dbReference>
<dbReference type="PROSITE" id="PS50889">
    <property type="entry name" value="S4"/>
    <property type="match status" value="1"/>
</dbReference>
<dbReference type="GO" id="GO:0004831">
    <property type="term" value="F:tyrosine-tRNA ligase activity"/>
    <property type="evidence" value="ECO:0007669"/>
    <property type="project" value="UniProtKB-UniRule"/>
</dbReference>
<keyword evidence="6 9" id="KW-0648">Protein biosynthesis</keyword>
<feature type="short sequence motif" description="'KMSKS' region" evidence="9">
    <location>
        <begin position="234"/>
        <end position="238"/>
    </location>
</feature>
<dbReference type="SMART" id="SM00363">
    <property type="entry name" value="S4"/>
    <property type="match status" value="1"/>
</dbReference>
<dbReference type="SUPFAM" id="SSF55174">
    <property type="entry name" value="Alpha-L RNA-binding motif"/>
    <property type="match status" value="1"/>
</dbReference>
<dbReference type="InterPro" id="IPR002307">
    <property type="entry name" value="Tyr-tRNA-ligase"/>
</dbReference>
<evidence type="ECO:0000256" key="4">
    <source>
        <dbReference type="ARBA" id="ARBA00022840"/>
    </source>
</evidence>
<dbReference type="PANTHER" id="PTHR11766:SF1">
    <property type="entry name" value="TYROSINE--TRNA LIGASE"/>
    <property type="match status" value="1"/>
</dbReference>
<evidence type="ECO:0000256" key="2">
    <source>
        <dbReference type="ARBA" id="ARBA00022598"/>
    </source>
</evidence>
<comment type="function">
    <text evidence="9">Catalyzes the attachment of tyrosine to tRNA(Tyr) in a two-step reaction: tyrosine is first activated by ATP to form Tyr-AMP and then transferred to the acceptor end of tRNA(Tyr).</text>
</comment>
<organism evidence="12 13">
    <name type="scientific">Limnochorda pilosa</name>
    <dbReference type="NCBI Taxonomy" id="1555112"/>
    <lineage>
        <taxon>Bacteria</taxon>
        <taxon>Bacillati</taxon>
        <taxon>Bacillota</taxon>
        <taxon>Limnochordia</taxon>
        <taxon>Limnochordales</taxon>
        <taxon>Limnochordaceae</taxon>
        <taxon>Limnochorda</taxon>
    </lineage>
</organism>
<evidence type="ECO:0000256" key="3">
    <source>
        <dbReference type="ARBA" id="ARBA00022741"/>
    </source>
</evidence>
<dbReference type="EC" id="6.1.1.1" evidence="9"/>
<evidence type="ECO:0000313" key="13">
    <source>
        <dbReference type="Proteomes" id="UP000065807"/>
    </source>
</evidence>